<dbReference type="Proteomes" id="UP000294641">
    <property type="component" value="Unassembled WGS sequence"/>
</dbReference>
<evidence type="ECO:0000313" key="6">
    <source>
        <dbReference type="Proteomes" id="UP000294641"/>
    </source>
</evidence>
<dbReference type="InterPro" id="IPR002762">
    <property type="entry name" value="CbiX-like"/>
</dbReference>
<evidence type="ECO:0000256" key="2">
    <source>
        <dbReference type="ARBA" id="ARBA00023239"/>
    </source>
</evidence>
<evidence type="ECO:0000256" key="1">
    <source>
        <dbReference type="ARBA" id="ARBA00022723"/>
    </source>
</evidence>
<dbReference type="SUPFAM" id="SSF53800">
    <property type="entry name" value="Chelatase"/>
    <property type="match status" value="1"/>
</dbReference>
<keyword evidence="1" id="KW-0479">Metal-binding</keyword>
<dbReference type="AlphaFoldDB" id="A0A8B4QB74"/>
<organism evidence="3 5">
    <name type="scientific">Kurthia zopfii</name>
    <dbReference type="NCBI Taxonomy" id="1650"/>
    <lineage>
        <taxon>Bacteria</taxon>
        <taxon>Bacillati</taxon>
        <taxon>Bacillota</taxon>
        <taxon>Bacilli</taxon>
        <taxon>Bacillales</taxon>
        <taxon>Caryophanaceae</taxon>
        <taxon>Kurthia</taxon>
    </lineage>
</organism>
<reference evidence="3 5" key="1">
    <citation type="submission" date="2018-06" db="EMBL/GenBank/DDBJ databases">
        <authorList>
            <consortium name="Pathogen Informatics"/>
            <person name="Doyle S."/>
        </authorList>
    </citation>
    <scope>NUCLEOTIDE SEQUENCE [LARGE SCALE GENOMIC DNA]</scope>
    <source>
        <strain evidence="3 5">NCTC10597</strain>
    </source>
</reference>
<dbReference type="CDD" id="cd03416">
    <property type="entry name" value="CbiX_SirB_N"/>
    <property type="match status" value="1"/>
</dbReference>
<evidence type="ECO:0000313" key="5">
    <source>
        <dbReference type="Proteomes" id="UP000254330"/>
    </source>
</evidence>
<evidence type="ECO:0000313" key="3">
    <source>
        <dbReference type="EMBL" id="STX09925.1"/>
    </source>
</evidence>
<dbReference type="PANTHER" id="PTHR33542:SF3">
    <property type="entry name" value="SIROHYDROCHLORIN FERROCHELATASE, CHLOROPLASTIC"/>
    <property type="match status" value="1"/>
</dbReference>
<dbReference type="InterPro" id="IPR050963">
    <property type="entry name" value="Sirohydro_Cobaltochel/CbiX"/>
</dbReference>
<dbReference type="EMBL" id="SNZG01000029">
    <property type="protein sequence ID" value="TDR35746.1"/>
    <property type="molecule type" value="Genomic_DNA"/>
</dbReference>
<dbReference type="PANTHER" id="PTHR33542">
    <property type="entry name" value="SIROHYDROCHLORIN FERROCHELATASE, CHLOROPLASTIC"/>
    <property type="match status" value="1"/>
</dbReference>
<dbReference type="Pfam" id="PF01903">
    <property type="entry name" value="CbiX"/>
    <property type="match status" value="2"/>
</dbReference>
<protein>
    <submittedName>
        <fullName evidence="3">Sirohydrochlorin cobaltochelatase</fullName>
        <ecNumber evidence="3">4.99.1.3</ecNumber>
    </submittedName>
    <submittedName>
        <fullName evidence="4">Sirohydrochlorin ferrochelatase</fullName>
    </submittedName>
</protein>
<keyword evidence="2 3" id="KW-0456">Lyase</keyword>
<gene>
    <name evidence="3" type="primary">cbiX</name>
    <name evidence="4" type="ORF">DFR61_12918</name>
    <name evidence="3" type="ORF">NCTC10597_01632</name>
</gene>
<comment type="caution">
    <text evidence="3">The sequence shown here is derived from an EMBL/GenBank/DDBJ whole genome shotgun (WGS) entry which is preliminary data.</text>
</comment>
<dbReference type="GO" id="GO:0016852">
    <property type="term" value="F:sirohydrochlorin cobaltochelatase activity"/>
    <property type="evidence" value="ECO:0007669"/>
    <property type="project" value="UniProtKB-EC"/>
</dbReference>
<proteinExistence type="predicted"/>
<dbReference type="OrthoDB" id="9797895at2"/>
<dbReference type="RefSeq" id="WP_109350292.1">
    <property type="nucleotide sequence ID" value="NZ_BJUE01000025.1"/>
</dbReference>
<dbReference type="Proteomes" id="UP000254330">
    <property type="component" value="Unassembled WGS sequence"/>
</dbReference>
<dbReference type="EC" id="4.99.1.3" evidence="3"/>
<evidence type="ECO:0000313" key="4">
    <source>
        <dbReference type="EMBL" id="TDR35746.1"/>
    </source>
</evidence>
<keyword evidence="6" id="KW-1185">Reference proteome</keyword>
<accession>A0A8B4QB74</accession>
<name>A0A8B4QB74_9BACL</name>
<dbReference type="GO" id="GO:0046872">
    <property type="term" value="F:metal ion binding"/>
    <property type="evidence" value="ECO:0007669"/>
    <property type="project" value="UniProtKB-KW"/>
</dbReference>
<dbReference type="Gene3D" id="3.40.50.1400">
    <property type="match status" value="2"/>
</dbReference>
<dbReference type="EMBL" id="UGNP01000001">
    <property type="protein sequence ID" value="STX09925.1"/>
    <property type="molecule type" value="Genomic_DNA"/>
</dbReference>
<reference evidence="4 6" key="2">
    <citation type="submission" date="2019-03" db="EMBL/GenBank/DDBJ databases">
        <title>Genomic Encyclopedia of Type Strains, Phase IV (KMG-IV): sequencing the most valuable type-strain genomes for metagenomic binning, comparative biology and taxonomic classification.</title>
        <authorList>
            <person name="Goeker M."/>
        </authorList>
    </citation>
    <scope>NUCLEOTIDE SEQUENCE [LARGE SCALE GENOMIC DNA]</scope>
    <source>
        <strain evidence="4 6">DSM 20580</strain>
    </source>
</reference>
<sequence length="242" mass="27284">MEAILYVAHGTRVEIGEEKSRQFIRNIQKIMPNVMQEIAFIEICAPTIPQGLEKCIEAGATRITVIPILLFSAQHNKKDIPLLVSTIEEKYPHIDIMIKQAIGIQKLLIETVCQQIERMSDFKATQYILVSRGSSDPSIELQFAEIANRVKFRTSIRNIDVAFLYGSGPSLSHVLQKYENEKIVLIPYLLFPGLLSKNLEKLVSSSGHLSISPLLGEFDTALIAFKENILRNYLITMNEKAV</sequence>